<proteinExistence type="predicted"/>
<keyword evidence="1" id="KW-0472">Membrane</keyword>
<dbReference type="EMBL" id="OV121135">
    <property type="protein sequence ID" value="CAH0555385.1"/>
    <property type="molecule type" value="Genomic_DNA"/>
</dbReference>
<feature type="transmembrane region" description="Helical" evidence="1">
    <location>
        <begin position="79"/>
        <end position="103"/>
    </location>
</feature>
<evidence type="ECO:0000313" key="2">
    <source>
        <dbReference type="EMBL" id="CAH0555385.1"/>
    </source>
</evidence>
<accession>A0A9P0B522</accession>
<keyword evidence="3" id="KW-1185">Reference proteome</keyword>
<protein>
    <submittedName>
        <fullName evidence="2">Uncharacterized protein</fullName>
    </submittedName>
</protein>
<dbReference type="AlphaFoldDB" id="A0A9P0B522"/>
<keyword evidence="1" id="KW-0812">Transmembrane</keyword>
<keyword evidence="1" id="KW-1133">Transmembrane helix</keyword>
<dbReference type="Proteomes" id="UP001154078">
    <property type="component" value="Chromosome 4"/>
</dbReference>
<organism evidence="2 3">
    <name type="scientific">Brassicogethes aeneus</name>
    <name type="common">Rape pollen beetle</name>
    <name type="synonym">Meligethes aeneus</name>
    <dbReference type="NCBI Taxonomy" id="1431903"/>
    <lineage>
        <taxon>Eukaryota</taxon>
        <taxon>Metazoa</taxon>
        <taxon>Ecdysozoa</taxon>
        <taxon>Arthropoda</taxon>
        <taxon>Hexapoda</taxon>
        <taxon>Insecta</taxon>
        <taxon>Pterygota</taxon>
        <taxon>Neoptera</taxon>
        <taxon>Endopterygota</taxon>
        <taxon>Coleoptera</taxon>
        <taxon>Polyphaga</taxon>
        <taxon>Cucujiformia</taxon>
        <taxon>Nitidulidae</taxon>
        <taxon>Meligethinae</taxon>
        <taxon>Brassicogethes</taxon>
    </lineage>
</organism>
<dbReference type="OrthoDB" id="6767829at2759"/>
<name>A0A9P0B522_BRAAE</name>
<evidence type="ECO:0000313" key="3">
    <source>
        <dbReference type="Proteomes" id="UP001154078"/>
    </source>
</evidence>
<gene>
    <name evidence="2" type="ORF">MELIAE_LOCUS6767</name>
</gene>
<sequence>MGEKSGKLRAGIAEAVASLNVMPPENIAATTTDFSFQNMSSFNDTFLFNCTDLFNCTFQNGTRNFTTVEEIDYEPLSDIILMGILSIVLGLMILITVIGNAVLQANISTSRPGAFPWAAAMPLRIRETKVYIYTFYFTFNNAISPMADSQERFNGFLQGNASMLIRLTRFNGYVYGFERLTSCGCKEFNEVNLGLVKGNR</sequence>
<evidence type="ECO:0000256" key="1">
    <source>
        <dbReference type="SAM" id="Phobius"/>
    </source>
</evidence>
<reference evidence="2" key="1">
    <citation type="submission" date="2021-12" db="EMBL/GenBank/DDBJ databases">
        <authorList>
            <person name="King R."/>
        </authorList>
    </citation>
    <scope>NUCLEOTIDE SEQUENCE</scope>
</reference>